<organism evidence="1 3">
    <name type="scientific">Basidiobolus meristosporus CBS 931.73</name>
    <dbReference type="NCBI Taxonomy" id="1314790"/>
    <lineage>
        <taxon>Eukaryota</taxon>
        <taxon>Fungi</taxon>
        <taxon>Fungi incertae sedis</taxon>
        <taxon>Zoopagomycota</taxon>
        <taxon>Entomophthoromycotina</taxon>
        <taxon>Basidiobolomycetes</taxon>
        <taxon>Basidiobolales</taxon>
        <taxon>Basidiobolaceae</taxon>
        <taxon>Basidiobolus</taxon>
    </lineage>
</organism>
<comment type="caution">
    <text evidence="1">The sequence shown here is derived from an EMBL/GenBank/DDBJ whole genome shotgun (WGS) entry which is preliminary data.</text>
</comment>
<dbReference type="InParanoid" id="A0A1Y1VT49"/>
<dbReference type="PANTHER" id="PTHR35373">
    <property type="entry name" value="PROTEIN CBG16894"/>
    <property type="match status" value="1"/>
</dbReference>
<evidence type="ECO:0000313" key="3">
    <source>
        <dbReference type="Proteomes" id="UP000193498"/>
    </source>
</evidence>
<accession>A0A1Y1VT49</accession>
<reference evidence="1 3" key="1">
    <citation type="submission" date="2016-07" db="EMBL/GenBank/DDBJ databases">
        <title>Pervasive Adenine N6-methylation of Active Genes in Fungi.</title>
        <authorList>
            <consortium name="DOE Joint Genome Institute"/>
            <person name="Mondo S.J."/>
            <person name="Dannebaum R.O."/>
            <person name="Kuo R.C."/>
            <person name="Labutti K."/>
            <person name="Haridas S."/>
            <person name="Kuo A."/>
            <person name="Salamov A."/>
            <person name="Ahrendt S.R."/>
            <person name="Lipzen A."/>
            <person name="Sullivan W."/>
            <person name="Andreopoulos W.B."/>
            <person name="Clum A."/>
            <person name="Lindquist E."/>
            <person name="Daum C."/>
            <person name="Ramamoorthy G.K."/>
            <person name="Gryganskyi A."/>
            <person name="Culley D."/>
            <person name="Magnuson J.K."/>
            <person name="James T.Y."/>
            <person name="O'Malley M.A."/>
            <person name="Stajich J.E."/>
            <person name="Spatafora J.W."/>
            <person name="Visel A."/>
            <person name="Grigoriev I.V."/>
        </authorList>
    </citation>
    <scope>NUCLEOTIDE SEQUENCE [LARGE SCALE GENOMIC DNA]</scope>
    <source>
        <strain evidence="1 3">CBS 931.73</strain>
    </source>
</reference>
<sequence length="195" mass="22718">MIDIQTNLPFSVGKENRNLSRRLTRFLEKFKGDPLEDHQRLILNPGYSESDSEFESETGSPPLPSPLDELYFDENFPEPVGVLYQDTFVTLHEDHMAIHDYFVPTPQPKQIHYREIARVYDAQEMRFSHHQSKVWGSPLAGNWWTLDKRAARKYDTMVLTLHNSKRIGVSIKDSDQIDYVKRLVQEANDSVVLIE</sequence>
<dbReference type="EMBL" id="MCFE01001229">
    <property type="protein sequence ID" value="ORX64186.1"/>
    <property type="molecule type" value="Genomic_DNA"/>
</dbReference>
<proteinExistence type="predicted"/>
<dbReference type="EMBL" id="MCFE01000088">
    <property type="protein sequence ID" value="ORY00065.1"/>
    <property type="molecule type" value="Genomic_DNA"/>
</dbReference>
<dbReference type="Proteomes" id="UP000193498">
    <property type="component" value="Unassembled WGS sequence"/>
</dbReference>
<dbReference type="PANTHER" id="PTHR35373:SF2">
    <property type="entry name" value="PROTEIN DPCD"/>
    <property type="match status" value="1"/>
</dbReference>
<keyword evidence="3" id="KW-1185">Reference proteome</keyword>
<evidence type="ECO:0000313" key="2">
    <source>
        <dbReference type="EMBL" id="ORY00065.1"/>
    </source>
</evidence>
<dbReference type="AlphaFoldDB" id="A0A1Y1VT49"/>
<protein>
    <submittedName>
        <fullName evidence="1">Uncharacterized protein</fullName>
    </submittedName>
</protein>
<name>A0A1Y1VT49_9FUNG</name>
<evidence type="ECO:0000313" key="1">
    <source>
        <dbReference type="EMBL" id="ORX64186.1"/>
    </source>
</evidence>
<gene>
    <name evidence="1" type="ORF">K493DRAFT_10711</name>
    <name evidence="2" type="ORF">K493DRAFT_348118</name>
</gene>